<proteinExistence type="predicted"/>
<evidence type="ECO:0000313" key="2">
    <source>
        <dbReference type="EMBL" id="KJA26621.1"/>
    </source>
</evidence>
<keyword evidence="1" id="KW-1133">Transmembrane helix</keyword>
<name>A0A0D2PDK0_HYPSF</name>
<organism evidence="2 3">
    <name type="scientific">Hypholoma sublateritium (strain FD-334 SS-4)</name>
    <dbReference type="NCBI Taxonomy" id="945553"/>
    <lineage>
        <taxon>Eukaryota</taxon>
        <taxon>Fungi</taxon>
        <taxon>Dikarya</taxon>
        <taxon>Basidiomycota</taxon>
        <taxon>Agaricomycotina</taxon>
        <taxon>Agaricomycetes</taxon>
        <taxon>Agaricomycetidae</taxon>
        <taxon>Agaricales</taxon>
        <taxon>Agaricineae</taxon>
        <taxon>Strophariaceae</taxon>
        <taxon>Hypholoma</taxon>
    </lineage>
</organism>
<accession>A0A0D2PDK0</accession>
<dbReference type="EMBL" id="KN817527">
    <property type="protein sequence ID" value="KJA26621.1"/>
    <property type="molecule type" value="Genomic_DNA"/>
</dbReference>
<feature type="transmembrane region" description="Helical" evidence="1">
    <location>
        <begin position="71"/>
        <end position="94"/>
    </location>
</feature>
<protein>
    <submittedName>
        <fullName evidence="2">Uncharacterized protein</fullName>
    </submittedName>
</protein>
<keyword evidence="1" id="KW-0812">Transmembrane</keyword>
<dbReference type="AlphaFoldDB" id="A0A0D2PDK0"/>
<reference evidence="3" key="1">
    <citation type="submission" date="2014-04" db="EMBL/GenBank/DDBJ databases">
        <title>Evolutionary Origins and Diversification of the Mycorrhizal Mutualists.</title>
        <authorList>
            <consortium name="DOE Joint Genome Institute"/>
            <consortium name="Mycorrhizal Genomics Consortium"/>
            <person name="Kohler A."/>
            <person name="Kuo A."/>
            <person name="Nagy L.G."/>
            <person name="Floudas D."/>
            <person name="Copeland A."/>
            <person name="Barry K.W."/>
            <person name="Cichocki N."/>
            <person name="Veneault-Fourrey C."/>
            <person name="LaButti K."/>
            <person name="Lindquist E.A."/>
            <person name="Lipzen A."/>
            <person name="Lundell T."/>
            <person name="Morin E."/>
            <person name="Murat C."/>
            <person name="Riley R."/>
            <person name="Ohm R."/>
            <person name="Sun H."/>
            <person name="Tunlid A."/>
            <person name="Henrissat B."/>
            <person name="Grigoriev I.V."/>
            <person name="Hibbett D.S."/>
            <person name="Martin F."/>
        </authorList>
    </citation>
    <scope>NUCLEOTIDE SEQUENCE [LARGE SCALE GENOMIC DNA]</scope>
    <source>
        <strain evidence="3">FD-334 SS-4</strain>
    </source>
</reference>
<keyword evidence="1" id="KW-0472">Membrane</keyword>
<evidence type="ECO:0000313" key="3">
    <source>
        <dbReference type="Proteomes" id="UP000054270"/>
    </source>
</evidence>
<dbReference type="Proteomes" id="UP000054270">
    <property type="component" value="Unassembled WGS sequence"/>
</dbReference>
<keyword evidence="3" id="KW-1185">Reference proteome</keyword>
<gene>
    <name evidence="2" type="ORF">HYPSUDRAFT_36329</name>
</gene>
<sequence>MLAADEGTTLLDQHFAPVPIYDAPTSSPAAAAAAAAPHRHYTRTLSTSSTPSRCSWRSTAPSSIYHPKSGILFLALLAALGCATFFLVSGAAAFCANGW</sequence>
<evidence type="ECO:0000256" key="1">
    <source>
        <dbReference type="SAM" id="Phobius"/>
    </source>
</evidence>